<dbReference type="AlphaFoldDB" id="A0A239ZT43"/>
<name>A0A239ZT43_9STAP</name>
<evidence type="ECO:0000259" key="1">
    <source>
        <dbReference type="Pfam" id="PF06054"/>
    </source>
</evidence>
<dbReference type="OrthoDB" id="3784230at2"/>
<dbReference type="EMBL" id="LT906462">
    <property type="protein sequence ID" value="SNV74030.1"/>
    <property type="molecule type" value="Genomic_DNA"/>
</dbReference>
<dbReference type="RefSeq" id="WP_095088863.1">
    <property type="nucleotide sequence ID" value="NZ_BMDM01000001.1"/>
</dbReference>
<evidence type="ECO:0000259" key="2">
    <source>
        <dbReference type="Pfam" id="PF25164"/>
    </source>
</evidence>
<feature type="domain" description="Competence protein CoiA-like N-terminal" evidence="2">
    <location>
        <begin position="20"/>
        <end position="52"/>
    </location>
</feature>
<gene>
    <name evidence="3" type="ORF">SAMEA4384403_01862</name>
</gene>
<dbReference type="Pfam" id="PF25164">
    <property type="entry name" value="CoiA_N"/>
    <property type="match status" value="1"/>
</dbReference>
<reference evidence="3 4" key="1">
    <citation type="submission" date="2017-06" db="EMBL/GenBank/DDBJ databases">
        <authorList>
            <consortium name="Pathogen Informatics"/>
        </authorList>
    </citation>
    <scope>NUCLEOTIDE SEQUENCE [LARGE SCALE GENOMIC DNA]</scope>
    <source>
        <strain evidence="3 4">NCTC13839</strain>
    </source>
</reference>
<sequence length="329" mass="39055">MLMGLNQYNELVYAQHAKIDDLYRCPECLSELIIKKGKHTTAHFAHKSSSLCIRNRYKRESIDHLSSKHDIYKSLNGLIQVDMEYYLSEIDQIPDILINKKIVIEFQFSPINLDLLISRTEGFKSLNLQVIWIGKNAHYHDGMLYLTIFQAALINHEDRTFITYNPTTKCLIRYKDVQVIDQHKFLANKEQIVWRDLLEITNIREIPSLFLNDCEYYQYIRKCRKNRSVLEPTLSLLYQSGLIHKERLDIIGIIVPEQIYILTHCITWQSYVFFEIKNGTFSFERCLEFIKFRTFYNNSYSRECVLKKAIHSYLKIIQVKFISRAKISK</sequence>
<organism evidence="3 4">
    <name type="scientific">Mammaliicoccus stepanovicii</name>
    <dbReference type="NCBI Taxonomy" id="643214"/>
    <lineage>
        <taxon>Bacteria</taxon>
        <taxon>Bacillati</taxon>
        <taxon>Bacillota</taxon>
        <taxon>Bacilli</taxon>
        <taxon>Bacillales</taxon>
        <taxon>Staphylococcaceae</taxon>
        <taxon>Mammaliicoccus</taxon>
    </lineage>
</organism>
<keyword evidence="4" id="KW-1185">Reference proteome</keyword>
<dbReference type="InterPro" id="IPR010330">
    <property type="entry name" value="CoiA_nuc"/>
</dbReference>
<dbReference type="Pfam" id="PF06054">
    <property type="entry name" value="CoiA_nuc"/>
    <property type="match status" value="1"/>
</dbReference>
<accession>A0A239ZT43</accession>
<dbReference type="Proteomes" id="UP000242084">
    <property type="component" value="Chromosome 1"/>
</dbReference>
<evidence type="ECO:0000313" key="3">
    <source>
        <dbReference type="EMBL" id="SNV74030.1"/>
    </source>
</evidence>
<evidence type="ECO:0000313" key="4">
    <source>
        <dbReference type="Proteomes" id="UP000242084"/>
    </source>
</evidence>
<dbReference type="KEGG" id="sste:SAMEA4384403_1862"/>
<dbReference type="InterPro" id="IPR057253">
    <property type="entry name" value="CoiA-like_N"/>
</dbReference>
<proteinExistence type="predicted"/>
<protein>
    <submittedName>
        <fullName evidence="3">Transcription factor</fullName>
    </submittedName>
</protein>
<feature type="domain" description="Competence protein CoiA nuclease-like" evidence="1">
    <location>
        <begin position="60"/>
        <end position="192"/>
    </location>
</feature>